<protein>
    <recommendedName>
        <fullName evidence="4">Sulfotransferase</fullName>
    </recommendedName>
</protein>
<sequence length="377" mass="42715">MPAHAQPSSRIPQRPHVVFIMGAGRSGSTVLDLFLGQHPLVQSVGELCNFVHDGWIERRLCSCGQRVPECELWSRVTELWKKRSQVDLEAYEELRNRVEERRSVLWQMFSRPSPEQVQLGKDVRGNFLTYAQWTAGLYQAICEVTEKIVVVDSSKNPARGLALVLMAERLDLIDLHLVHLVRDVRGFAWSVKKSFRSDEQAGVAHDIRGLPVWRSALAWTFVNSMADLVRRRHETSRSLLVRYEDFVSEPTPVVLQLAGFIAIPPGPWVELLHSDRPIEPGHIVAGNRLRMQRHIRLRPDVEWQSKLSFAEKMVIWLLAGWKARSYGYHYRPAASELDQPVGMTSPPTGHPLAGPHFLASHDRQSTGSSPVSESAQP</sequence>
<dbReference type="GO" id="GO:0006044">
    <property type="term" value="P:N-acetylglucosamine metabolic process"/>
    <property type="evidence" value="ECO:0007669"/>
    <property type="project" value="TreeGrafter"/>
</dbReference>
<dbReference type="GO" id="GO:0001517">
    <property type="term" value="F:N-acetylglucosamine 6-O-sulfotransferase activity"/>
    <property type="evidence" value="ECO:0007669"/>
    <property type="project" value="TreeGrafter"/>
</dbReference>
<dbReference type="OrthoDB" id="663914at2"/>
<accession>A0A286RLC9</accession>
<gene>
    <name evidence="2" type="ORF">THTE_4167</name>
</gene>
<dbReference type="Pfam" id="PF13469">
    <property type="entry name" value="Sulfotransfer_3"/>
    <property type="match status" value="1"/>
</dbReference>
<dbReference type="EMBL" id="CP018477">
    <property type="protein sequence ID" value="ASV76768.1"/>
    <property type="molecule type" value="Genomic_DNA"/>
</dbReference>
<dbReference type="RefSeq" id="WP_157732183.1">
    <property type="nucleotide sequence ID" value="NZ_CP018477.1"/>
</dbReference>
<dbReference type="AlphaFoldDB" id="A0A286RLC9"/>
<evidence type="ECO:0000313" key="2">
    <source>
        <dbReference type="EMBL" id="ASV76768.1"/>
    </source>
</evidence>
<dbReference type="Proteomes" id="UP000215086">
    <property type="component" value="Chromosome"/>
</dbReference>
<dbReference type="InterPro" id="IPR027417">
    <property type="entry name" value="P-loop_NTPase"/>
</dbReference>
<dbReference type="InterPro" id="IPR051135">
    <property type="entry name" value="Gal/GlcNAc/GalNAc_ST"/>
</dbReference>
<dbReference type="KEGG" id="ttf:THTE_4167"/>
<dbReference type="GO" id="GO:0006790">
    <property type="term" value="P:sulfur compound metabolic process"/>
    <property type="evidence" value="ECO:0007669"/>
    <property type="project" value="TreeGrafter"/>
</dbReference>
<name>A0A286RLC9_9BACT</name>
<organism evidence="2 3">
    <name type="scientific">Thermogutta terrifontis</name>
    <dbReference type="NCBI Taxonomy" id="1331910"/>
    <lineage>
        <taxon>Bacteria</taxon>
        <taxon>Pseudomonadati</taxon>
        <taxon>Planctomycetota</taxon>
        <taxon>Planctomycetia</taxon>
        <taxon>Pirellulales</taxon>
        <taxon>Thermoguttaceae</taxon>
        <taxon>Thermogutta</taxon>
    </lineage>
</organism>
<dbReference type="Gene3D" id="3.40.50.300">
    <property type="entry name" value="P-loop containing nucleotide triphosphate hydrolases"/>
    <property type="match status" value="1"/>
</dbReference>
<keyword evidence="3" id="KW-1185">Reference proteome</keyword>
<evidence type="ECO:0000313" key="3">
    <source>
        <dbReference type="Proteomes" id="UP000215086"/>
    </source>
</evidence>
<evidence type="ECO:0000256" key="1">
    <source>
        <dbReference type="SAM" id="MobiDB-lite"/>
    </source>
</evidence>
<dbReference type="PANTHER" id="PTHR10704">
    <property type="entry name" value="CARBOHYDRATE SULFOTRANSFERASE"/>
    <property type="match status" value="1"/>
</dbReference>
<dbReference type="SUPFAM" id="SSF52540">
    <property type="entry name" value="P-loop containing nucleoside triphosphate hydrolases"/>
    <property type="match status" value="1"/>
</dbReference>
<feature type="compositionally biased region" description="Polar residues" evidence="1">
    <location>
        <begin position="365"/>
        <end position="377"/>
    </location>
</feature>
<evidence type="ECO:0008006" key="4">
    <source>
        <dbReference type="Google" id="ProtNLM"/>
    </source>
</evidence>
<proteinExistence type="predicted"/>
<reference evidence="2 3" key="1">
    <citation type="journal article" name="Front. Microbiol.">
        <title>Sugar Metabolism of the First Thermophilic Planctomycete Thermogutta terrifontis: Comparative Genomic and Transcriptomic Approaches.</title>
        <authorList>
            <person name="Elcheninov A.G."/>
            <person name="Menzel P."/>
            <person name="Gudbergsdottir S.R."/>
            <person name="Slesarev A.I."/>
            <person name="Kadnikov V.V."/>
            <person name="Krogh A."/>
            <person name="Bonch-Osmolovskaya E.A."/>
            <person name="Peng X."/>
            <person name="Kublanov I.V."/>
        </authorList>
    </citation>
    <scope>NUCLEOTIDE SEQUENCE [LARGE SCALE GENOMIC DNA]</scope>
    <source>
        <strain evidence="2 3">R1</strain>
    </source>
</reference>
<dbReference type="PANTHER" id="PTHR10704:SF44">
    <property type="entry name" value="LD35051P-RELATED"/>
    <property type="match status" value="1"/>
</dbReference>
<feature type="region of interest" description="Disordered" evidence="1">
    <location>
        <begin position="339"/>
        <end position="377"/>
    </location>
</feature>